<evidence type="ECO:0000313" key="11">
    <source>
        <dbReference type="EMBL" id="ODN69699.1"/>
    </source>
</evidence>
<evidence type="ECO:0000256" key="9">
    <source>
        <dbReference type="SAM" id="Phobius"/>
    </source>
</evidence>
<evidence type="ECO:0000313" key="12">
    <source>
        <dbReference type="Proteomes" id="UP000094622"/>
    </source>
</evidence>
<protein>
    <submittedName>
        <fullName evidence="11">K(+)/H(+) antiporter NhaP</fullName>
    </submittedName>
</protein>
<dbReference type="InterPro" id="IPR038770">
    <property type="entry name" value="Na+/solute_symporter_sf"/>
</dbReference>
<keyword evidence="6 9" id="KW-1133">Transmembrane helix</keyword>
<feature type="transmembrane region" description="Helical" evidence="9">
    <location>
        <begin position="34"/>
        <end position="52"/>
    </location>
</feature>
<evidence type="ECO:0000256" key="4">
    <source>
        <dbReference type="ARBA" id="ARBA00022475"/>
    </source>
</evidence>
<feature type="transmembrane region" description="Helical" evidence="9">
    <location>
        <begin position="89"/>
        <end position="114"/>
    </location>
</feature>
<evidence type="ECO:0000259" key="10">
    <source>
        <dbReference type="Pfam" id="PF00999"/>
    </source>
</evidence>
<organism evidence="11 12">
    <name type="scientific">Methylobrevis pamukkalensis</name>
    <dbReference type="NCBI Taxonomy" id="1439726"/>
    <lineage>
        <taxon>Bacteria</taxon>
        <taxon>Pseudomonadati</taxon>
        <taxon>Pseudomonadota</taxon>
        <taxon>Alphaproteobacteria</taxon>
        <taxon>Hyphomicrobiales</taxon>
        <taxon>Pleomorphomonadaceae</taxon>
        <taxon>Methylobrevis</taxon>
    </lineage>
</organism>
<gene>
    <name evidence="11" type="primary">nhaP_3</name>
    <name evidence="11" type="ORF">A6302_02993</name>
</gene>
<feature type="transmembrane region" description="Helical" evidence="9">
    <location>
        <begin position="6"/>
        <end position="27"/>
    </location>
</feature>
<dbReference type="EMBL" id="MCRJ01000078">
    <property type="protein sequence ID" value="ODN69699.1"/>
    <property type="molecule type" value="Genomic_DNA"/>
</dbReference>
<dbReference type="Proteomes" id="UP000094622">
    <property type="component" value="Unassembled WGS sequence"/>
</dbReference>
<dbReference type="GO" id="GO:0015297">
    <property type="term" value="F:antiporter activity"/>
    <property type="evidence" value="ECO:0007669"/>
    <property type="project" value="UniProtKB-KW"/>
</dbReference>
<reference evidence="11 12" key="1">
    <citation type="submission" date="2016-07" db="EMBL/GenBank/DDBJ databases">
        <title>Draft Genome Sequence of Methylobrevis pamukkalensis PK2.</title>
        <authorList>
            <person name="Vasilenko O.V."/>
            <person name="Doronina N.V."/>
            <person name="Shmareva M.N."/>
            <person name="Tarlachkov S.V."/>
            <person name="Mustakhimov I."/>
            <person name="Trotsenko Y.A."/>
        </authorList>
    </citation>
    <scope>NUCLEOTIDE SEQUENCE [LARGE SCALE GENOMIC DNA]</scope>
    <source>
        <strain evidence="11 12">PK2</strain>
    </source>
</reference>
<name>A0A1E3H058_9HYPH</name>
<evidence type="ECO:0000256" key="3">
    <source>
        <dbReference type="ARBA" id="ARBA00022449"/>
    </source>
</evidence>
<dbReference type="AlphaFoldDB" id="A0A1E3H058"/>
<comment type="subcellular location">
    <subcellularLocation>
        <location evidence="1">Cell membrane</location>
        <topology evidence="1">Multi-pass membrane protein</topology>
    </subcellularLocation>
</comment>
<dbReference type="GO" id="GO:1902600">
    <property type="term" value="P:proton transmembrane transport"/>
    <property type="evidence" value="ECO:0007669"/>
    <property type="project" value="InterPro"/>
</dbReference>
<evidence type="ECO:0000256" key="7">
    <source>
        <dbReference type="ARBA" id="ARBA00023065"/>
    </source>
</evidence>
<feature type="transmembrane region" description="Helical" evidence="9">
    <location>
        <begin position="58"/>
        <end position="77"/>
    </location>
</feature>
<proteinExistence type="predicted"/>
<evidence type="ECO:0000256" key="1">
    <source>
        <dbReference type="ARBA" id="ARBA00004651"/>
    </source>
</evidence>
<keyword evidence="8 9" id="KW-0472">Membrane</keyword>
<dbReference type="PATRIC" id="fig|1439726.3.peg.3146"/>
<dbReference type="PANTHER" id="PTHR32507:SF7">
    <property type="entry name" value="K(+)_H(+) ANTIPORTER NHAP2"/>
    <property type="match status" value="1"/>
</dbReference>
<comment type="caution">
    <text evidence="11">The sequence shown here is derived from an EMBL/GenBank/DDBJ whole genome shotgun (WGS) entry which is preliminary data.</text>
</comment>
<sequence>MGIEGIYIVTLIGAGLIIASAVSSLLAFRFGAPLLLLFLCIGLLAGEDGLGIRFDNANAAYFIGSLALAVILFDSGFGTSINSFRQAALPALTLATLGVVLTTILVAVAAWWMYGLSPAGALLMGAIVSSTDAAAVFFLLRVGGITMRDRVRSTLEVESGSNDPVAIFLTLTLTVFAAAPEAGGEMPG</sequence>
<accession>A0A1E3H058</accession>
<keyword evidence="12" id="KW-1185">Reference proteome</keyword>
<dbReference type="Gene3D" id="1.20.1530.20">
    <property type="match status" value="1"/>
</dbReference>
<dbReference type="PANTHER" id="PTHR32507">
    <property type="entry name" value="NA(+)/H(+) ANTIPORTER 1"/>
    <property type="match status" value="1"/>
</dbReference>
<keyword evidence="2" id="KW-0813">Transport</keyword>
<keyword evidence="5 9" id="KW-0812">Transmembrane</keyword>
<dbReference type="InterPro" id="IPR006153">
    <property type="entry name" value="Cation/H_exchanger_TM"/>
</dbReference>
<feature type="transmembrane region" description="Helical" evidence="9">
    <location>
        <begin position="120"/>
        <end position="140"/>
    </location>
</feature>
<evidence type="ECO:0000256" key="5">
    <source>
        <dbReference type="ARBA" id="ARBA00022692"/>
    </source>
</evidence>
<keyword evidence="4" id="KW-1003">Cell membrane</keyword>
<keyword evidence="7" id="KW-0406">Ion transport</keyword>
<keyword evidence="3" id="KW-0050">Antiport</keyword>
<dbReference type="Pfam" id="PF00999">
    <property type="entry name" value="Na_H_Exchanger"/>
    <property type="match status" value="1"/>
</dbReference>
<evidence type="ECO:0000256" key="8">
    <source>
        <dbReference type="ARBA" id="ARBA00023136"/>
    </source>
</evidence>
<dbReference type="GO" id="GO:0005886">
    <property type="term" value="C:plasma membrane"/>
    <property type="evidence" value="ECO:0007669"/>
    <property type="project" value="UniProtKB-SubCell"/>
</dbReference>
<evidence type="ECO:0000256" key="6">
    <source>
        <dbReference type="ARBA" id="ARBA00022989"/>
    </source>
</evidence>
<feature type="domain" description="Cation/H+ exchanger transmembrane" evidence="10">
    <location>
        <begin position="19"/>
        <end position="180"/>
    </location>
</feature>
<evidence type="ECO:0000256" key="2">
    <source>
        <dbReference type="ARBA" id="ARBA00022448"/>
    </source>
</evidence>